<sequence>MYFILQDRSFPDEVLISALVEVESIMYDRPIGRCSTDPNDPAVLTPNHLLLARANPSLPVDVIHEPNPTSRQRWRNAQILADHFWRRWTAEVVPSLLKRRKWYADQRHIQVGDLVLVIDQNNPRGRWPTSLVEEIYFGKDGVPRSALVRNKGGTYHRPVSKLCVIEENQIVISDENKNEAGDVPARTV</sequence>
<reference evidence="2 3" key="1">
    <citation type="submission" date="2022-05" db="EMBL/GenBank/DDBJ databases">
        <title>A multi-omics perspective on studying reproductive biology in Daphnia sinensis.</title>
        <authorList>
            <person name="Jia J."/>
        </authorList>
    </citation>
    <scope>NUCLEOTIDE SEQUENCE [LARGE SCALE GENOMIC DNA]</scope>
    <source>
        <strain evidence="2 3">WSL</strain>
    </source>
</reference>
<dbReference type="InterPro" id="IPR040676">
    <property type="entry name" value="DUF5641"/>
</dbReference>
<dbReference type="EMBL" id="WJBH02000001">
    <property type="protein sequence ID" value="KAI9565098.1"/>
    <property type="molecule type" value="Genomic_DNA"/>
</dbReference>
<proteinExistence type="predicted"/>
<dbReference type="Pfam" id="PF18701">
    <property type="entry name" value="DUF5641"/>
    <property type="match status" value="1"/>
</dbReference>
<feature type="domain" description="DUF5641" evidence="1">
    <location>
        <begin position="72"/>
        <end position="164"/>
    </location>
</feature>
<dbReference type="AlphaFoldDB" id="A0AAD5LW10"/>
<protein>
    <recommendedName>
        <fullName evidence="1">DUF5641 domain-containing protein</fullName>
    </recommendedName>
</protein>
<comment type="caution">
    <text evidence="2">The sequence shown here is derived from an EMBL/GenBank/DDBJ whole genome shotgun (WGS) entry which is preliminary data.</text>
</comment>
<gene>
    <name evidence="2" type="ORF">GHT06_008865</name>
</gene>
<name>A0AAD5LW10_9CRUS</name>
<dbReference type="Proteomes" id="UP000820818">
    <property type="component" value="Linkage Group LG1"/>
</dbReference>
<evidence type="ECO:0000313" key="3">
    <source>
        <dbReference type="Proteomes" id="UP000820818"/>
    </source>
</evidence>
<accession>A0AAD5LW10</accession>
<dbReference type="PANTHER" id="PTHR47331">
    <property type="entry name" value="PHD-TYPE DOMAIN-CONTAINING PROTEIN"/>
    <property type="match status" value="1"/>
</dbReference>
<organism evidence="2 3">
    <name type="scientific">Daphnia sinensis</name>
    <dbReference type="NCBI Taxonomy" id="1820382"/>
    <lineage>
        <taxon>Eukaryota</taxon>
        <taxon>Metazoa</taxon>
        <taxon>Ecdysozoa</taxon>
        <taxon>Arthropoda</taxon>
        <taxon>Crustacea</taxon>
        <taxon>Branchiopoda</taxon>
        <taxon>Diplostraca</taxon>
        <taxon>Cladocera</taxon>
        <taxon>Anomopoda</taxon>
        <taxon>Daphniidae</taxon>
        <taxon>Daphnia</taxon>
        <taxon>Daphnia similis group</taxon>
    </lineage>
</organism>
<evidence type="ECO:0000259" key="1">
    <source>
        <dbReference type="Pfam" id="PF18701"/>
    </source>
</evidence>
<evidence type="ECO:0000313" key="2">
    <source>
        <dbReference type="EMBL" id="KAI9565098.1"/>
    </source>
</evidence>
<keyword evidence="3" id="KW-1185">Reference proteome</keyword>